<protein>
    <recommendedName>
        <fullName evidence="4">Lipoprotein</fullName>
    </recommendedName>
</protein>
<dbReference type="PROSITE" id="PS51257">
    <property type="entry name" value="PROKAR_LIPOPROTEIN"/>
    <property type="match status" value="1"/>
</dbReference>
<evidence type="ECO:0000313" key="2">
    <source>
        <dbReference type="EMBL" id="QOS68786.1"/>
    </source>
</evidence>
<keyword evidence="1" id="KW-1133">Transmembrane helix</keyword>
<reference evidence="2" key="1">
    <citation type="submission" date="2020-10" db="EMBL/GenBank/DDBJ databases">
        <title>Eggerthella sp. nov., isolated from human feces.</title>
        <authorList>
            <person name="Yajun G."/>
        </authorList>
    </citation>
    <scope>NUCLEOTIDE SEQUENCE [LARGE SCALE GENOMIC DNA]</scope>
    <source>
        <strain evidence="2 3">HF-1101</strain>
    </source>
</reference>
<accession>A0A7M1ZXW9</accession>
<sequence length="57" mass="5900">MTRIQRSWAVAAALAGTLFACTIALVAAAAMPPAPAIALALFAFALFVMAARQARRP</sequence>
<organism evidence="2">
    <name type="scientific">Eggerthella guodeyinii</name>
    <dbReference type="NCBI Taxonomy" id="2690837"/>
    <lineage>
        <taxon>Bacteria</taxon>
        <taxon>Bacillati</taxon>
        <taxon>Actinomycetota</taxon>
        <taxon>Coriobacteriia</taxon>
        <taxon>Eggerthellales</taxon>
        <taxon>Eggerthellaceae</taxon>
        <taxon>Eggerthella</taxon>
    </lineage>
</organism>
<dbReference type="KEGG" id="egd:GS424_002640"/>
<feature type="transmembrane region" description="Helical" evidence="1">
    <location>
        <begin position="34"/>
        <end position="51"/>
    </location>
</feature>
<dbReference type="AlphaFoldDB" id="A0A7M1ZXW9"/>
<evidence type="ECO:0000313" key="3">
    <source>
        <dbReference type="Proteomes" id="UP000478463"/>
    </source>
</evidence>
<evidence type="ECO:0000256" key="1">
    <source>
        <dbReference type="SAM" id="Phobius"/>
    </source>
</evidence>
<dbReference type="Proteomes" id="UP000478463">
    <property type="component" value="Chromosome"/>
</dbReference>
<name>A0A7M1ZXW9_9ACTN</name>
<keyword evidence="1" id="KW-0472">Membrane</keyword>
<keyword evidence="1" id="KW-0812">Transmembrane</keyword>
<dbReference type="EMBL" id="CP063310">
    <property type="protein sequence ID" value="QOS68786.1"/>
    <property type="molecule type" value="Genomic_DNA"/>
</dbReference>
<gene>
    <name evidence="2" type="ORF">GS424_002640</name>
</gene>
<proteinExistence type="predicted"/>
<dbReference type="RefSeq" id="WP_186938256.1">
    <property type="nucleotide sequence ID" value="NZ_CP063310.1"/>
</dbReference>
<evidence type="ECO:0008006" key="4">
    <source>
        <dbReference type="Google" id="ProtNLM"/>
    </source>
</evidence>